<organism evidence="3">
    <name type="scientific">Ananas comosus var. bracteatus</name>
    <name type="common">red pineapple</name>
    <dbReference type="NCBI Taxonomy" id="296719"/>
    <lineage>
        <taxon>Eukaryota</taxon>
        <taxon>Viridiplantae</taxon>
        <taxon>Streptophyta</taxon>
        <taxon>Embryophyta</taxon>
        <taxon>Tracheophyta</taxon>
        <taxon>Spermatophyta</taxon>
        <taxon>Magnoliopsida</taxon>
        <taxon>Liliopsida</taxon>
        <taxon>Poales</taxon>
        <taxon>Bromeliaceae</taxon>
        <taxon>Bromelioideae</taxon>
        <taxon>Ananas</taxon>
    </lineage>
</organism>
<dbReference type="Pfam" id="PF19259">
    <property type="entry name" value="Ty3_capsid"/>
    <property type="match status" value="1"/>
</dbReference>
<proteinExistence type="predicted"/>
<feature type="region of interest" description="Disordered" evidence="1">
    <location>
        <begin position="279"/>
        <end position="306"/>
    </location>
</feature>
<dbReference type="InterPro" id="IPR045358">
    <property type="entry name" value="Ty3_capsid"/>
</dbReference>
<feature type="domain" description="Ty3 transposon capsid-like protein" evidence="2">
    <location>
        <begin position="108"/>
        <end position="237"/>
    </location>
</feature>
<evidence type="ECO:0000313" key="3">
    <source>
        <dbReference type="EMBL" id="CAD1838734.1"/>
    </source>
</evidence>
<sequence>MRMEEQSHYEAMRKDSANTTKKLEQFMEFIMNQQQLSPSKDTAGSITQERGILPTPMTSIKEDSNSCQWPARTSHHLPLPRLEFPHFNGDNPQNWVRRCEKYFEIYGIKEHQKLEVATMHMEPKVDTWFHGYIAEKGVVSWEIFAQDVCKRFDSNGLRDVVEEFNKLTQQGTVEDYQEQFEYLRSRLLQTSSQFSPNYFLSSFLSGLKEELKSAVKMMYPKSLDQAFELARLQEQNIAAMMRKNKVWLRTQGVATLSDNSKGNSSATTTKVVDTTKNYANKSAAERHNINDDNIRGRHGFSAPNSL</sequence>
<evidence type="ECO:0000256" key="1">
    <source>
        <dbReference type="SAM" id="MobiDB-lite"/>
    </source>
</evidence>
<gene>
    <name evidence="3" type="ORF">CB5_LOCUS21945</name>
</gene>
<dbReference type="AlphaFoldDB" id="A0A6V7Q693"/>
<feature type="compositionally biased region" description="Basic and acidic residues" evidence="1">
    <location>
        <begin position="283"/>
        <end position="295"/>
    </location>
</feature>
<dbReference type="EMBL" id="LR862133">
    <property type="protein sequence ID" value="CAD1838734.1"/>
    <property type="molecule type" value="Genomic_DNA"/>
</dbReference>
<protein>
    <recommendedName>
        <fullName evidence="2">Ty3 transposon capsid-like protein domain-containing protein</fullName>
    </recommendedName>
</protein>
<name>A0A6V7Q693_ANACO</name>
<reference evidence="3" key="1">
    <citation type="submission" date="2020-07" db="EMBL/GenBank/DDBJ databases">
        <authorList>
            <person name="Lin J."/>
        </authorList>
    </citation>
    <scope>NUCLEOTIDE SEQUENCE</scope>
</reference>
<accession>A0A6V7Q693</accession>
<evidence type="ECO:0000259" key="2">
    <source>
        <dbReference type="Pfam" id="PF19259"/>
    </source>
</evidence>